<reference evidence="6" key="1">
    <citation type="submission" date="2020-06" db="EMBL/GenBank/DDBJ databases">
        <authorList>
            <consortium name="Wellcome Sanger Institute Data Sharing"/>
        </authorList>
    </citation>
    <scope>NUCLEOTIDE SEQUENCE [LARGE SCALE GENOMIC DNA]</scope>
</reference>
<protein>
    <recommendedName>
        <fullName evidence="4">Asparagine synthetase domain-containing protein 1</fullName>
    </recommendedName>
</protein>
<accession>A0A8C5E3B8</accession>
<dbReference type="PANTHER" id="PTHR45937">
    <property type="entry name" value="ASPARAGINE SYNTHETASE DOMAIN-CONTAINING PROTEIN 1"/>
    <property type="match status" value="1"/>
</dbReference>
<dbReference type="SUPFAM" id="SSF56235">
    <property type="entry name" value="N-terminal nucleophile aminohydrolases (Ntn hydrolases)"/>
    <property type="match status" value="1"/>
</dbReference>
<sequence>MCGIFCLLSLSSAQSEQHKFTADLLKRRGPTCCQEITANGRNVPYTCLFSAHVLHMRGPLTPQPVVDGDGNILLWNGEVFGGLPVVPEQNDCAVVSEHLSSCSEPSQVLAVLSAVRGPWAFVYYQKAADYLWFGRDFFGRRSLLWTFDAEVKALSLTSVATRSSGSECHNWQEVPASGVYRIDLKTVRECRPVSFEIYPWANDAFHPSETVGEACVPSGCSAQMNLSGLSLPSPVCPLNTSTPTPLDEEDVLTLSLDELLVNKHKLEMVNGLLDVLSEAVRVRVQSLPLLNQSNPSLTENQAAVAILFSGGIDSMILAALADHHIPAHQPIDLLNVAFKLQEPKKLSETSKKVKKPKDRATDPQRVCADPFNVPDRITGRNGVKELQGLAPGRRWNFVEINITQEELQKMRQERVCHLVHPLDTVLDDSIGCAVWFASRGVGCITEDHNQTPFISSAKVILTGIGADEQLAGYSRHRVRFQASGHQGLIQELSMELSRISSRNMGRDDRVIADHGKEARFPYLDEEVVNYLNSLPVWEKADLTQPRGVGEKLLLRLAARKLGLGQSALLPKRAMQFGSRIAKMENHHEKASDKCTRLLTG</sequence>
<dbReference type="GO" id="GO:0006529">
    <property type="term" value="P:asparagine biosynthetic process"/>
    <property type="evidence" value="ECO:0007669"/>
    <property type="project" value="UniProtKB-KW"/>
</dbReference>
<dbReference type="InterPro" id="IPR014729">
    <property type="entry name" value="Rossmann-like_a/b/a_fold"/>
</dbReference>
<evidence type="ECO:0000256" key="3">
    <source>
        <dbReference type="ARBA" id="ARBA00022962"/>
    </source>
</evidence>
<dbReference type="Gene3D" id="3.40.50.620">
    <property type="entry name" value="HUPs"/>
    <property type="match status" value="1"/>
</dbReference>
<keyword evidence="3" id="KW-0315">Glutamine amidotransferase</keyword>
<dbReference type="RefSeq" id="XP_028291717.1">
    <property type="nucleotide sequence ID" value="XM_028435916.1"/>
</dbReference>
<dbReference type="AlphaFoldDB" id="A0A8C5E3B8"/>
<dbReference type="CTD" id="54529"/>
<dbReference type="Pfam" id="PF00733">
    <property type="entry name" value="Asn_synthase"/>
    <property type="match status" value="1"/>
</dbReference>
<dbReference type="InterPro" id="IPR001962">
    <property type="entry name" value="Asn_synthase"/>
</dbReference>
<dbReference type="CDD" id="cd01991">
    <property type="entry name" value="Asn_synthase_B_C"/>
    <property type="match status" value="1"/>
</dbReference>
<evidence type="ECO:0000313" key="6">
    <source>
        <dbReference type="Ensembl" id="ENSGWIP00000014920.1"/>
    </source>
</evidence>
<dbReference type="InterPro" id="IPR029055">
    <property type="entry name" value="Ntn_hydrolases_N"/>
</dbReference>
<dbReference type="CDD" id="cd03766">
    <property type="entry name" value="Gn_AT_II_novel"/>
    <property type="match status" value="1"/>
</dbReference>
<gene>
    <name evidence="6" type="primary">asnsd1</name>
</gene>
<organism evidence="6 7">
    <name type="scientific">Gouania willdenowi</name>
    <name type="common">Blunt-snouted clingfish</name>
    <name type="synonym">Lepadogaster willdenowi</name>
    <dbReference type="NCBI Taxonomy" id="441366"/>
    <lineage>
        <taxon>Eukaryota</taxon>
        <taxon>Metazoa</taxon>
        <taxon>Chordata</taxon>
        <taxon>Craniata</taxon>
        <taxon>Vertebrata</taxon>
        <taxon>Euteleostomi</taxon>
        <taxon>Actinopterygii</taxon>
        <taxon>Neopterygii</taxon>
        <taxon>Teleostei</taxon>
        <taxon>Neoteleostei</taxon>
        <taxon>Acanthomorphata</taxon>
        <taxon>Ovalentaria</taxon>
        <taxon>Blenniimorphae</taxon>
        <taxon>Blenniiformes</taxon>
        <taxon>Gobiesocoidei</taxon>
        <taxon>Gobiesocidae</taxon>
        <taxon>Gobiesocinae</taxon>
        <taxon>Gouania</taxon>
    </lineage>
</organism>
<reference evidence="6" key="2">
    <citation type="submission" date="2025-08" db="UniProtKB">
        <authorList>
            <consortium name="Ensembl"/>
        </authorList>
    </citation>
    <scope>IDENTIFICATION</scope>
</reference>
<evidence type="ECO:0000313" key="7">
    <source>
        <dbReference type="Proteomes" id="UP000694680"/>
    </source>
</evidence>
<evidence type="ECO:0000256" key="1">
    <source>
        <dbReference type="ARBA" id="ARBA00022605"/>
    </source>
</evidence>
<name>A0A8C5E3B8_GOUWI</name>
<dbReference type="Proteomes" id="UP000694680">
    <property type="component" value="Chromosome 21"/>
</dbReference>
<dbReference type="GeneID" id="114454952"/>
<evidence type="ECO:0000256" key="2">
    <source>
        <dbReference type="ARBA" id="ARBA00022888"/>
    </source>
</evidence>
<dbReference type="SUPFAM" id="SSF52402">
    <property type="entry name" value="Adenine nucleotide alpha hydrolases-like"/>
    <property type="match status" value="1"/>
</dbReference>
<dbReference type="InterPro" id="IPR051857">
    <property type="entry name" value="Asn_synthetase_domain"/>
</dbReference>
<keyword evidence="1" id="KW-0028">Amino-acid biosynthesis</keyword>
<proteinExistence type="predicted"/>
<reference evidence="6" key="3">
    <citation type="submission" date="2025-09" db="UniProtKB">
        <authorList>
            <consortium name="Ensembl"/>
        </authorList>
    </citation>
    <scope>IDENTIFICATION</scope>
</reference>
<keyword evidence="2" id="KW-0061">Asparagine biosynthesis</keyword>
<keyword evidence="7" id="KW-1185">Reference proteome</keyword>
<dbReference type="Gene3D" id="3.60.20.10">
    <property type="entry name" value="Glutamine Phosphoribosylpyrophosphate, subunit 1, domain 1"/>
    <property type="match status" value="1"/>
</dbReference>
<dbReference type="OrthoDB" id="10252281at2759"/>
<evidence type="ECO:0000259" key="5">
    <source>
        <dbReference type="Pfam" id="PF00733"/>
    </source>
</evidence>
<evidence type="ECO:0000256" key="4">
    <source>
        <dbReference type="ARBA" id="ARBA00040716"/>
    </source>
</evidence>
<dbReference type="PANTHER" id="PTHR45937:SF1">
    <property type="entry name" value="ASPARAGINE SYNTHETASE DOMAIN-CONTAINING PROTEIN 1"/>
    <property type="match status" value="1"/>
</dbReference>
<feature type="domain" description="Asparagine synthetase" evidence="5">
    <location>
        <begin position="483"/>
        <end position="561"/>
    </location>
</feature>
<dbReference type="Ensembl" id="ENSGWIT00000016472.1">
    <property type="protein sequence ID" value="ENSGWIP00000014920.1"/>
    <property type="gene ID" value="ENSGWIG00000008374.1"/>
</dbReference>
<dbReference type="GO" id="GO:0004066">
    <property type="term" value="F:asparagine synthase (glutamine-hydrolyzing) activity"/>
    <property type="evidence" value="ECO:0007669"/>
    <property type="project" value="InterPro"/>
</dbReference>